<dbReference type="AlphaFoldDB" id="A0A2P2PVE6"/>
<sequence>MPQDLMLFYLQLSTWFSHMHKR</sequence>
<accession>A0A2P2PVE6</accession>
<proteinExistence type="predicted"/>
<organism evidence="1">
    <name type="scientific">Rhizophora mucronata</name>
    <name type="common">Asiatic mangrove</name>
    <dbReference type="NCBI Taxonomy" id="61149"/>
    <lineage>
        <taxon>Eukaryota</taxon>
        <taxon>Viridiplantae</taxon>
        <taxon>Streptophyta</taxon>
        <taxon>Embryophyta</taxon>
        <taxon>Tracheophyta</taxon>
        <taxon>Spermatophyta</taxon>
        <taxon>Magnoliopsida</taxon>
        <taxon>eudicotyledons</taxon>
        <taxon>Gunneridae</taxon>
        <taxon>Pentapetalae</taxon>
        <taxon>rosids</taxon>
        <taxon>fabids</taxon>
        <taxon>Malpighiales</taxon>
        <taxon>Rhizophoraceae</taxon>
        <taxon>Rhizophora</taxon>
    </lineage>
</organism>
<evidence type="ECO:0000313" key="1">
    <source>
        <dbReference type="EMBL" id="MBX58685.1"/>
    </source>
</evidence>
<dbReference type="EMBL" id="GGEC01078201">
    <property type="protein sequence ID" value="MBX58685.1"/>
    <property type="molecule type" value="Transcribed_RNA"/>
</dbReference>
<protein>
    <submittedName>
        <fullName evidence="1">Uncharacterized protein</fullName>
    </submittedName>
</protein>
<name>A0A2P2PVE6_RHIMU</name>
<reference evidence="1" key="1">
    <citation type="submission" date="2018-02" db="EMBL/GenBank/DDBJ databases">
        <title>Rhizophora mucronata_Transcriptome.</title>
        <authorList>
            <person name="Meera S.P."/>
            <person name="Sreeshan A."/>
            <person name="Augustine A."/>
        </authorList>
    </citation>
    <scope>NUCLEOTIDE SEQUENCE</scope>
    <source>
        <tissue evidence="1">Leaf</tissue>
    </source>
</reference>